<evidence type="ECO:0000256" key="5">
    <source>
        <dbReference type="ARBA" id="ARBA00023004"/>
    </source>
</evidence>
<reference evidence="8" key="1">
    <citation type="submission" date="2021-01" db="EMBL/GenBank/DDBJ databases">
        <authorList>
            <person name="Corre E."/>
            <person name="Pelletier E."/>
            <person name="Niang G."/>
            <person name="Scheremetjew M."/>
            <person name="Finn R."/>
            <person name="Kale V."/>
            <person name="Holt S."/>
            <person name="Cochrane G."/>
            <person name="Meng A."/>
            <person name="Brown T."/>
            <person name="Cohen L."/>
        </authorList>
    </citation>
    <scope>NUCLEOTIDE SEQUENCE</scope>
    <source>
        <strain evidence="8">10249 10 AB</strain>
    </source>
</reference>
<proteinExistence type="predicted"/>
<sequence>MKIKKTLPTFAFTLATVAASQFGVELWFENHSDDYLSLHWINPNTEATVPIKTGILPRSAFSANSFLAHQFEVRQEVNPETGLCGNRDEECKIAYFQVTESPNQYFIIENDVKIETVKILPTQQKKHLLDQIDLDAVENPTDTLMECKEQATRRLDELNGVDGTEAIMTQIHKELHDCMTVGLAPSIKSSLNEVEFERSLRLQASEIAENFTCVDVDLESSPDVEMEEWLSPRDGVTRTVHKKLNRTASRIHVIENFASPDECGAMEVEAAKNLHVASTADGKGGTRVSSSRKAMQAGIRPIFTDDGKPLNDNLISILSGRVYEYTNHVLDLNITHHGQEPLMSIQYFGRGKHDIEPDRYTPHCDGLCNGEQHIYGARMATMVIYCTIPEKGGFTNFQNSNVHVKPNSGSAIFFSYFDPLTNVTDNGLTQHSGCPVYEGEKKIITQWVRYGVSTETPHDAFNTCKHCSISSNNLVFIFHLIDCIF</sequence>
<comment type="cofactor">
    <cofactor evidence="1">
        <name>L-ascorbate</name>
        <dbReference type="ChEBI" id="CHEBI:38290"/>
    </cofactor>
</comment>
<dbReference type="GO" id="GO:0005506">
    <property type="term" value="F:iron ion binding"/>
    <property type="evidence" value="ECO:0007669"/>
    <property type="project" value="InterPro"/>
</dbReference>
<keyword evidence="6" id="KW-0732">Signal</keyword>
<evidence type="ECO:0000256" key="4">
    <source>
        <dbReference type="ARBA" id="ARBA00023002"/>
    </source>
</evidence>
<protein>
    <recommendedName>
        <fullName evidence="7">Fe2OG dioxygenase domain-containing protein</fullName>
    </recommendedName>
</protein>
<evidence type="ECO:0000256" key="6">
    <source>
        <dbReference type="SAM" id="SignalP"/>
    </source>
</evidence>
<evidence type="ECO:0000259" key="7">
    <source>
        <dbReference type="PROSITE" id="PS51471"/>
    </source>
</evidence>
<keyword evidence="3" id="KW-0223">Dioxygenase</keyword>
<feature type="domain" description="Fe2OG dioxygenase" evidence="7">
    <location>
        <begin position="338"/>
        <end position="450"/>
    </location>
</feature>
<dbReference type="InterPro" id="IPR044862">
    <property type="entry name" value="Pro_4_hyd_alph_FE2OG_OXY"/>
</dbReference>
<dbReference type="GO" id="GO:0004656">
    <property type="term" value="F:procollagen-proline 4-dioxygenase activity"/>
    <property type="evidence" value="ECO:0007669"/>
    <property type="project" value="TreeGrafter"/>
</dbReference>
<dbReference type="SMART" id="SM00702">
    <property type="entry name" value="P4Hc"/>
    <property type="match status" value="1"/>
</dbReference>
<dbReference type="GO" id="GO:0005783">
    <property type="term" value="C:endoplasmic reticulum"/>
    <property type="evidence" value="ECO:0007669"/>
    <property type="project" value="TreeGrafter"/>
</dbReference>
<evidence type="ECO:0000256" key="2">
    <source>
        <dbReference type="ARBA" id="ARBA00022723"/>
    </source>
</evidence>
<keyword evidence="5" id="KW-0408">Iron</keyword>
<dbReference type="GO" id="GO:0031418">
    <property type="term" value="F:L-ascorbic acid binding"/>
    <property type="evidence" value="ECO:0007669"/>
    <property type="project" value="InterPro"/>
</dbReference>
<dbReference type="Gene3D" id="2.60.120.620">
    <property type="entry name" value="q2cbj1_9rhob like domain"/>
    <property type="match status" value="1"/>
</dbReference>
<organism evidence="8">
    <name type="scientific">Pseudo-nitzschia australis</name>
    <dbReference type="NCBI Taxonomy" id="44445"/>
    <lineage>
        <taxon>Eukaryota</taxon>
        <taxon>Sar</taxon>
        <taxon>Stramenopiles</taxon>
        <taxon>Ochrophyta</taxon>
        <taxon>Bacillariophyta</taxon>
        <taxon>Bacillariophyceae</taxon>
        <taxon>Bacillariophycidae</taxon>
        <taxon>Bacillariales</taxon>
        <taxon>Bacillariaceae</taxon>
        <taxon>Pseudo-nitzschia</taxon>
    </lineage>
</organism>
<keyword evidence="4" id="KW-0560">Oxidoreductase</keyword>
<dbReference type="Pfam" id="PF13640">
    <property type="entry name" value="2OG-FeII_Oxy_3"/>
    <property type="match status" value="1"/>
</dbReference>
<dbReference type="InterPro" id="IPR005123">
    <property type="entry name" value="Oxoglu/Fe-dep_dioxygenase_dom"/>
</dbReference>
<evidence type="ECO:0000313" key="8">
    <source>
        <dbReference type="EMBL" id="CAE0711333.1"/>
    </source>
</evidence>
<dbReference type="EMBL" id="HBIX01005123">
    <property type="protein sequence ID" value="CAE0711333.1"/>
    <property type="molecule type" value="Transcribed_RNA"/>
</dbReference>
<dbReference type="AlphaFoldDB" id="A0A7S4ADK2"/>
<keyword evidence="2" id="KW-0479">Metal-binding</keyword>
<name>A0A7S4ADK2_9STRA</name>
<gene>
    <name evidence="8" type="ORF">PAUS00366_LOCUS4070</name>
</gene>
<dbReference type="PANTHER" id="PTHR10869:SF226">
    <property type="entry name" value="PROLYL 4-HYDROXYLASE ALPHA SUBUNIT DOMAIN-CONTAINING PROTEIN"/>
    <property type="match status" value="1"/>
</dbReference>
<feature type="chain" id="PRO_5031136999" description="Fe2OG dioxygenase domain-containing protein" evidence="6">
    <location>
        <begin position="20"/>
        <end position="485"/>
    </location>
</feature>
<dbReference type="PANTHER" id="PTHR10869">
    <property type="entry name" value="PROLYL 4-HYDROXYLASE ALPHA SUBUNIT"/>
    <property type="match status" value="1"/>
</dbReference>
<dbReference type="PROSITE" id="PS51471">
    <property type="entry name" value="FE2OG_OXY"/>
    <property type="match status" value="1"/>
</dbReference>
<feature type="signal peptide" evidence="6">
    <location>
        <begin position="1"/>
        <end position="19"/>
    </location>
</feature>
<accession>A0A7S4ADK2</accession>
<dbReference type="InterPro" id="IPR006620">
    <property type="entry name" value="Pro_4_hyd_alph"/>
</dbReference>
<evidence type="ECO:0000256" key="1">
    <source>
        <dbReference type="ARBA" id="ARBA00001961"/>
    </source>
</evidence>
<dbReference type="InterPro" id="IPR045054">
    <property type="entry name" value="P4HA-like"/>
</dbReference>
<dbReference type="FunFam" id="2.60.120.620:FF:000075">
    <property type="entry name" value="Predicted protein"/>
    <property type="match status" value="1"/>
</dbReference>
<evidence type="ECO:0000256" key="3">
    <source>
        <dbReference type="ARBA" id="ARBA00022964"/>
    </source>
</evidence>